<evidence type="ECO:0000256" key="1">
    <source>
        <dbReference type="ARBA" id="ARBA00004651"/>
    </source>
</evidence>
<feature type="transmembrane region" description="Helical" evidence="7">
    <location>
        <begin position="90"/>
        <end position="112"/>
    </location>
</feature>
<dbReference type="InterPro" id="IPR050833">
    <property type="entry name" value="Poly_Biosynth_Transport"/>
</dbReference>
<feature type="transmembrane region" description="Helical" evidence="7">
    <location>
        <begin position="394"/>
        <end position="417"/>
    </location>
</feature>
<dbReference type="AlphaFoldDB" id="B1B4K0"/>
<protein>
    <recommendedName>
        <fullName evidence="6">Putative O-antigen transporter</fullName>
    </recommendedName>
</protein>
<feature type="transmembrane region" description="Helical" evidence="7">
    <location>
        <begin position="124"/>
        <end position="143"/>
    </location>
</feature>
<feature type="transmembrane region" description="Helical" evidence="7">
    <location>
        <begin position="187"/>
        <end position="210"/>
    </location>
</feature>
<dbReference type="EMBL" id="AB453015">
    <property type="protein sequence ID" value="BAG11839.1"/>
    <property type="molecule type" value="Genomic_DNA"/>
</dbReference>
<feature type="transmembrane region" description="Helical" evidence="7">
    <location>
        <begin position="231"/>
        <end position="251"/>
    </location>
</feature>
<dbReference type="PANTHER" id="PTHR30250:SF11">
    <property type="entry name" value="O-ANTIGEN TRANSPORTER-RELATED"/>
    <property type="match status" value="1"/>
</dbReference>
<keyword evidence="2" id="KW-1003">Cell membrane</keyword>
<dbReference type="InterPro" id="IPR002797">
    <property type="entry name" value="Polysacc_synth"/>
</dbReference>
<dbReference type="Pfam" id="PF01943">
    <property type="entry name" value="Polysacc_synt"/>
    <property type="match status" value="1"/>
</dbReference>
<evidence type="ECO:0000256" key="2">
    <source>
        <dbReference type="ARBA" id="ARBA00022475"/>
    </source>
</evidence>
<accession>B1B4K0</accession>
<evidence type="ECO:0000313" key="9">
    <source>
        <dbReference type="EMBL" id="BAG11897.1"/>
    </source>
</evidence>
<dbReference type="EMBL" id="AB353132">
    <property type="protein sequence ID" value="BAG11897.1"/>
    <property type="molecule type" value="Genomic_DNA"/>
</dbReference>
<gene>
    <name evidence="8" type="primary">wzx</name>
</gene>
<evidence type="ECO:0000256" key="7">
    <source>
        <dbReference type="SAM" id="Phobius"/>
    </source>
</evidence>
<reference evidence="8" key="2">
    <citation type="submission" date="2008-08" db="EMBL/GenBank/DDBJ databases">
        <title>The Emergence and Radiations of a Pathogen: High Resolution, Pan-Chromosomal Analysis of the Evolution of Escherichia coli O157:H7 and O157:H-.</title>
        <authorList>
            <person name="Leopold S.R."/>
            <person name="Magrini V.J."/>
            <person name="Holt N.J."/>
            <person name="Shaikh N."/>
            <person name="Mardis E.R."/>
            <person name="Cagno J.R."/>
            <person name="Ogura Y."/>
            <person name="Iguchi A."/>
            <person name="Hayashi T."/>
            <person name="Mellmann A."/>
            <person name="Karch H."/>
            <person name="Besser T.E."/>
            <person name="Sawyer S.A."/>
            <person name="Whittam T.S."/>
            <person name="Tarr P.I."/>
        </authorList>
    </citation>
    <scope>NUCLEOTIDE SEQUENCE</scope>
    <source>
        <strain evidence="8">TB182A</strain>
    </source>
</reference>
<feature type="transmembrane region" description="Helical" evidence="7">
    <location>
        <begin position="42"/>
        <end position="60"/>
    </location>
</feature>
<sequence>MIKKMFSSGFIKNGISNYICVAWMGGVSIIVLPYYLHILGPQQWGIVAICISIQSLMYLADAGMSQIMPRDIARCNGKSRELYVIYKSFLHAYSLLAIIVFSLILVGSYFIIDFWLVLDFSLKKEVFICVVLLGLQFLFQFPNNANIGYWNGTLQQHKSNIRQCFFFTLKHIVAICLVTKWPQAILYQSGFLLIAFLESTSNTIKILFSFDGNIKRQEKLSIGINKIFRESGVLSIAVAIGLLVTQLDRIVLSKYVDISDFGYYVLASTLAQYFLQLQYPLLRLFFPRLTVALNKQNILRLLYSIIIFCVFPCLIMVLISPFFLSLWLDNAEAESIIIWPLRLILIAIAINSIYNIIYQIMLIKQKAIVILCINISSLLCVFPTIWLLSTRVGVLAGGIGWVLCSLIQLFISLLWLFKRKESILL</sequence>
<feature type="transmembrane region" description="Helical" evidence="7">
    <location>
        <begin position="336"/>
        <end position="356"/>
    </location>
</feature>
<evidence type="ECO:0000313" key="8">
    <source>
        <dbReference type="EMBL" id="BAG11839.1"/>
    </source>
</evidence>
<comment type="subcellular location">
    <subcellularLocation>
        <location evidence="1">Cell membrane</location>
        <topology evidence="1">Multi-pass membrane protein</topology>
    </subcellularLocation>
</comment>
<reference evidence="9" key="1">
    <citation type="journal article" date="2008" name="Microbiology (Mosc.)">
        <title>Genomic comparison of the O-antigen biosynthesis gene clusters of Escherichia coli O55 strains belonging to three distinct lineages.</title>
        <authorList>
            <person name="Iguchi A."/>
            <person name="Ooka T."/>
            <person name="Ogura Y."/>
            <person name="Asadulghani"/>
            <person name="Nakayama K."/>
            <person name="Frankel G."/>
            <person name="Hayashi T."/>
        </authorList>
    </citation>
    <scope>NUCLEOTIDE SEQUENCE</scope>
    <source>
        <strain evidence="9">WC416</strain>
    </source>
</reference>
<keyword evidence="4 7" id="KW-1133">Transmembrane helix</keyword>
<feature type="transmembrane region" description="Helical" evidence="7">
    <location>
        <begin position="368"/>
        <end position="388"/>
    </location>
</feature>
<keyword evidence="5 7" id="KW-0472">Membrane</keyword>
<feature type="transmembrane region" description="Helical" evidence="7">
    <location>
        <begin position="263"/>
        <end position="286"/>
    </location>
</feature>
<dbReference type="RefSeq" id="WP_000592363.1">
    <property type="nucleotide sequence ID" value="NZ_CP038295.1"/>
</dbReference>
<dbReference type="OMA" id="WFFLRAT"/>
<dbReference type="GO" id="GO:0005886">
    <property type="term" value="C:plasma membrane"/>
    <property type="evidence" value="ECO:0007669"/>
    <property type="project" value="UniProtKB-SubCell"/>
</dbReference>
<evidence type="ECO:0000256" key="5">
    <source>
        <dbReference type="ARBA" id="ARBA00023136"/>
    </source>
</evidence>
<dbReference type="PANTHER" id="PTHR30250">
    <property type="entry name" value="PST FAMILY PREDICTED COLANIC ACID TRANSPORTER"/>
    <property type="match status" value="1"/>
</dbReference>
<feature type="transmembrane region" description="Helical" evidence="7">
    <location>
        <begin position="15"/>
        <end position="36"/>
    </location>
</feature>
<feature type="transmembrane region" description="Helical" evidence="7">
    <location>
        <begin position="298"/>
        <end position="324"/>
    </location>
</feature>
<evidence type="ECO:0000256" key="6">
    <source>
        <dbReference type="ARBA" id="ARBA00049738"/>
    </source>
</evidence>
<proteinExistence type="predicted"/>
<organism evidence="8">
    <name type="scientific">Escherichia coli O55:H7</name>
    <dbReference type="NCBI Taxonomy" id="244320"/>
    <lineage>
        <taxon>Bacteria</taxon>
        <taxon>Pseudomonadati</taxon>
        <taxon>Pseudomonadota</taxon>
        <taxon>Gammaproteobacteria</taxon>
        <taxon>Enterobacterales</taxon>
        <taxon>Enterobacteriaceae</taxon>
        <taxon>Escherichia</taxon>
    </lineage>
</organism>
<evidence type="ECO:0000256" key="3">
    <source>
        <dbReference type="ARBA" id="ARBA00022692"/>
    </source>
</evidence>
<keyword evidence="3 7" id="KW-0812">Transmembrane</keyword>
<feature type="transmembrane region" description="Helical" evidence="7">
    <location>
        <begin position="164"/>
        <end position="181"/>
    </location>
</feature>
<name>B1B4K0_ECOLX</name>
<evidence type="ECO:0000256" key="4">
    <source>
        <dbReference type="ARBA" id="ARBA00022989"/>
    </source>
</evidence>